<accession>A0ABU5SAR6</accession>
<keyword evidence="1" id="KW-1133">Transmembrane helix</keyword>
<feature type="transmembrane region" description="Helical" evidence="1">
    <location>
        <begin position="63"/>
        <end position="82"/>
    </location>
</feature>
<feature type="transmembrane region" description="Helical" evidence="1">
    <location>
        <begin position="40"/>
        <end position="57"/>
    </location>
</feature>
<organism evidence="2 3">
    <name type="scientific">Arcicella gelida</name>
    <dbReference type="NCBI Taxonomy" id="2984195"/>
    <lineage>
        <taxon>Bacteria</taxon>
        <taxon>Pseudomonadati</taxon>
        <taxon>Bacteroidota</taxon>
        <taxon>Cytophagia</taxon>
        <taxon>Cytophagales</taxon>
        <taxon>Flectobacillaceae</taxon>
        <taxon>Arcicella</taxon>
    </lineage>
</organism>
<comment type="caution">
    <text evidence="2">The sequence shown here is derived from an EMBL/GenBank/DDBJ whole genome shotgun (WGS) entry which is preliminary data.</text>
</comment>
<feature type="transmembrane region" description="Helical" evidence="1">
    <location>
        <begin position="94"/>
        <end position="114"/>
    </location>
</feature>
<feature type="transmembrane region" description="Helical" evidence="1">
    <location>
        <begin position="6"/>
        <end position="28"/>
    </location>
</feature>
<keyword evidence="3" id="KW-1185">Reference proteome</keyword>
<evidence type="ECO:0000313" key="3">
    <source>
        <dbReference type="Proteomes" id="UP001303899"/>
    </source>
</evidence>
<evidence type="ECO:0000313" key="2">
    <source>
        <dbReference type="EMBL" id="MEA5405514.1"/>
    </source>
</evidence>
<feature type="transmembrane region" description="Helical" evidence="1">
    <location>
        <begin position="134"/>
        <end position="155"/>
    </location>
</feature>
<name>A0ABU5SAR6_9BACT</name>
<proteinExistence type="predicted"/>
<sequence length="160" mass="17154">MIASLSQLGIFHTVISIIALIFAGIALFSEGLIKPFGKLGKYYSVLTAIACISSFWLSKTGKFNPGHAIGILILLLLILAYYLGDKVLAKSKALYVQTFSMSTTVFLSLIPAVNETLSRLPVSQPLANGPDSPIVQNVVKVLLVLLIAGLAGQYFKLKKA</sequence>
<keyword evidence="1" id="KW-0812">Transmembrane</keyword>
<protein>
    <submittedName>
        <fullName evidence="2">Uncharacterized protein</fullName>
    </submittedName>
</protein>
<keyword evidence="1" id="KW-0472">Membrane</keyword>
<gene>
    <name evidence="2" type="ORF">VB776_21420</name>
</gene>
<dbReference type="RefSeq" id="WP_323698919.1">
    <property type="nucleotide sequence ID" value="NZ_JAYGIL010000037.1"/>
</dbReference>
<dbReference type="Proteomes" id="UP001303899">
    <property type="component" value="Unassembled WGS sequence"/>
</dbReference>
<evidence type="ECO:0000256" key="1">
    <source>
        <dbReference type="SAM" id="Phobius"/>
    </source>
</evidence>
<dbReference type="EMBL" id="JAYGIL010000037">
    <property type="protein sequence ID" value="MEA5405514.1"/>
    <property type="molecule type" value="Genomic_DNA"/>
</dbReference>
<reference evidence="2 3" key="1">
    <citation type="submission" date="2023-12" db="EMBL/GenBank/DDBJ databases">
        <title>Novel species of the genus Arcicella isolated from rivers.</title>
        <authorList>
            <person name="Lu H."/>
        </authorList>
    </citation>
    <scope>NUCLEOTIDE SEQUENCE [LARGE SCALE GENOMIC DNA]</scope>
    <source>
        <strain evidence="2 3">DC2W</strain>
    </source>
</reference>